<reference evidence="3 4" key="1">
    <citation type="submission" date="2024-04" db="EMBL/GenBank/DDBJ databases">
        <title>Phyllosticta paracitricarpa is synonymous to the EU quarantine fungus P. citricarpa based on phylogenomic analyses.</title>
        <authorList>
            <consortium name="Lawrence Berkeley National Laboratory"/>
            <person name="Van Ingen-Buijs V.A."/>
            <person name="Van Westerhoven A.C."/>
            <person name="Haridas S."/>
            <person name="Skiadas P."/>
            <person name="Martin F."/>
            <person name="Groenewald J.Z."/>
            <person name="Crous P.W."/>
            <person name="Seidl M.F."/>
        </authorList>
    </citation>
    <scope>NUCLEOTIDE SEQUENCE [LARGE SCALE GENOMIC DNA]</scope>
    <source>
        <strain evidence="3 4">CBS 122670</strain>
    </source>
</reference>
<sequence length="208" mass="23071">MPRHVMTTNHHPHPPTRPSAAAWLLPSLQQSSAQCPNQISQARGEHQISRRQKDEPKAIAKHPTRHRRSAEGACMYLGLRLIKVPAGLLTCPRLILVLRHQLRQEGFSALLCVAARWRGAGLTESWSWPPAFCANAFLMAVVVVVVAAALARATWLAWCVTAWHGGVSRVDCRARGRSRGGWWVPELRLHSLSIEALDLREPCSIVNG</sequence>
<dbReference type="Proteomes" id="UP001365128">
    <property type="component" value="Unassembled WGS sequence"/>
</dbReference>
<comment type="caution">
    <text evidence="3">The sequence shown here is derived from an EMBL/GenBank/DDBJ whole genome shotgun (WGS) entry which is preliminary data.</text>
</comment>
<feature type="compositionally biased region" description="Basic and acidic residues" evidence="1">
    <location>
        <begin position="43"/>
        <end position="58"/>
    </location>
</feature>
<organism evidence="3 4">
    <name type="scientific">Phyllosticta citricarpa</name>
    <dbReference type="NCBI Taxonomy" id="55181"/>
    <lineage>
        <taxon>Eukaryota</taxon>
        <taxon>Fungi</taxon>
        <taxon>Dikarya</taxon>
        <taxon>Ascomycota</taxon>
        <taxon>Pezizomycotina</taxon>
        <taxon>Dothideomycetes</taxon>
        <taxon>Dothideomycetes incertae sedis</taxon>
        <taxon>Botryosphaeriales</taxon>
        <taxon>Phyllostictaceae</taxon>
        <taxon>Phyllosticta</taxon>
    </lineage>
</organism>
<keyword evidence="2" id="KW-1133">Transmembrane helix</keyword>
<evidence type="ECO:0000256" key="2">
    <source>
        <dbReference type="SAM" id="Phobius"/>
    </source>
</evidence>
<keyword evidence="2" id="KW-0472">Membrane</keyword>
<proteinExistence type="predicted"/>
<dbReference type="EMBL" id="JBBPDW010000013">
    <property type="protein sequence ID" value="KAK7547133.1"/>
    <property type="molecule type" value="Genomic_DNA"/>
</dbReference>
<protein>
    <submittedName>
        <fullName evidence="3">Uncharacterized protein</fullName>
    </submittedName>
</protein>
<evidence type="ECO:0000313" key="3">
    <source>
        <dbReference type="EMBL" id="KAK7547133.1"/>
    </source>
</evidence>
<evidence type="ECO:0000256" key="1">
    <source>
        <dbReference type="SAM" id="MobiDB-lite"/>
    </source>
</evidence>
<feature type="region of interest" description="Disordered" evidence="1">
    <location>
        <begin position="43"/>
        <end position="64"/>
    </location>
</feature>
<keyword evidence="4" id="KW-1185">Reference proteome</keyword>
<accession>A0ABR1MEJ3</accession>
<name>A0ABR1MEJ3_9PEZI</name>
<feature type="transmembrane region" description="Helical" evidence="2">
    <location>
        <begin position="136"/>
        <end position="158"/>
    </location>
</feature>
<gene>
    <name evidence="3" type="ORF">IWX46DRAFT_70725</name>
</gene>
<keyword evidence="2" id="KW-0812">Transmembrane</keyword>
<evidence type="ECO:0000313" key="4">
    <source>
        <dbReference type="Proteomes" id="UP001365128"/>
    </source>
</evidence>